<evidence type="ECO:0000256" key="1">
    <source>
        <dbReference type="ARBA" id="ARBA00022448"/>
    </source>
</evidence>
<dbReference type="EMBL" id="SJPG01000001">
    <property type="protein sequence ID" value="TWT59823.1"/>
    <property type="molecule type" value="Genomic_DNA"/>
</dbReference>
<dbReference type="GO" id="GO:0015679">
    <property type="term" value="P:plasma membrane copper ion transport"/>
    <property type="evidence" value="ECO:0007669"/>
    <property type="project" value="TreeGrafter"/>
</dbReference>
<dbReference type="GO" id="GO:0030313">
    <property type="term" value="C:cell envelope"/>
    <property type="evidence" value="ECO:0007669"/>
    <property type="project" value="TreeGrafter"/>
</dbReference>
<dbReference type="SUPFAM" id="SSF55781">
    <property type="entry name" value="GAF domain-like"/>
    <property type="match status" value="1"/>
</dbReference>
<keyword evidence="3" id="KW-1133">Transmembrane helix</keyword>
<feature type="coiled-coil region" evidence="2">
    <location>
        <begin position="484"/>
        <end position="511"/>
    </location>
</feature>
<feature type="domain" description="GAF" evidence="4">
    <location>
        <begin position="190"/>
        <end position="344"/>
    </location>
</feature>
<evidence type="ECO:0000313" key="5">
    <source>
        <dbReference type="EMBL" id="TWT59823.1"/>
    </source>
</evidence>
<dbReference type="PANTHER" id="PTHR30097">
    <property type="entry name" value="CATION EFFLUX SYSTEM PROTEIN CUSB"/>
    <property type="match status" value="1"/>
</dbReference>
<name>A0A5C5XBZ8_9PLAN</name>
<dbReference type="GO" id="GO:0060003">
    <property type="term" value="P:copper ion export"/>
    <property type="evidence" value="ECO:0007669"/>
    <property type="project" value="TreeGrafter"/>
</dbReference>
<dbReference type="Pfam" id="PF01590">
    <property type="entry name" value="GAF"/>
    <property type="match status" value="1"/>
</dbReference>
<dbReference type="OrthoDB" id="248877at2"/>
<keyword evidence="2" id="KW-0175">Coiled coil</keyword>
<dbReference type="SUPFAM" id="SSF111369">
    <property type="entry name" value="HlyD-like secretion proteins"/>
    <property type="match status" value="1"/>
</dbReference>
<dbReference type="PANTHER" id="PTHR30097:SF4">
    <property type="entry name" value="SLR6042 PROTEIN"/>
    <property type="match status" value="1"/>
</dbReference>
<dbReference type="Gene3D" id="3.30.450.40">
    <property type="match status" value="1"/>
</dbReference>
<feature type="transmembrane region" description="Helical" evidence="3">
    <location>
        <begin position="374"/>
        <end position="396"/>
    </location>
</feature>
<protein>
    <submittedName>
        <fullName evidence="5">HlyD family secretion protein</fullName>
    </submittedName>
</protein>
<dbReference type="AlphaFoldDB" id="A0A5C5XBZ8"/>
<keyword evidence="3" id="KW-0472">Membrane</keyword>
<accession>A0A5C5XBZ8</accession>
<comment type="caution">
    <text evidence="5">The sequence shown here is derived from an EMBL/GenBank/DDBJ whole genome shotgun (WGS) entry which is preliminary data.</text>
</comment>
<dbReference type="InterPro" id="IPR051909">
    <property type="entry name" value="MFP_Cation_Efflux"/>
</dbReference>
<keyword evidence="1" id="KW-0813">Transport</keyword>
<keyword evidence="6" id="KW-1185">Reference proteome</keyword>
<sequence length="665" mass="74430">MNNPNPNERISACVQAVEKLARQSLPPDDFLRQFLAFAMEGSQAPAGAIWGLAENGIRLVGEQNIAATEILQNQARTQKNSKLLTEVVNNSQTIAIGPASTKAELRPAALVVVVSPIFKEKQCAAILQLFFPETISDEAQKGMMQFAEHLSGLASLHLSGKMASPVAVNSKTFWESIDRFLLDLHNGLDTNQVATTAANDMRQILTVDRVAIAMKWGRKTKMIAVSGQDKVNRNANLMQKLNRLVRTVYQSRKPFIYNGQLKDLAPQVEKQLADYLEESNARMLAIYPLEYQDREHKSEDKPQNKEKPPVLIGAMVVELLTSHNWDTDRQAAAELVSDHIATAIHNADEHEKIFLLPLWRFIGRGFRALRGKTLVKTLVVSGLILAALLALMFVQYDYRANGEGRLMPIVQRDVFASQDAEVETVFVNGGDPVQSGDLLIQLKNPELQAEFLRVQGELSEKTFLVRAQQSELELASRAGQVEDAIRLQGRIAETEIEVNSLKKETEILKDRIEKLKVYAPIDGVIATFQVEQLLRNRPVRRGEVLMEVMDPKGTWHLELEVKDKRMGHLLRAQSKLETTALPIEYVLATDPETTYTGHLEKISSRTSINQESGNVIQVYADIDERELAELRIGAEVIAKINCGKMTLGYVLFGDAIDFVRVRLWL</sequence>
<evidence type="ECO:0000256" key="3">
    <source>
        <dbReference type="SAM" id="Phobius"/>
    </source>
</evidence>
<dbReference type="InterPro" id="IPR003018">
    <property type="entry name" value="GAF"/>
</dbReference>
<gene>
    <name evidence="5" type="ORF">Pan54_05340</name>
</gene>
<dbReference type="InterPro" id="IPR029016">
    <property type="entry name" value="GAF-like_dom_sf"/>
</dbReference>
<dbReference type="RefSeq" id="WP_146502010.1">
    <property type="nucleotide sequence ID" value="NZ_SJPG01000001.1"/>
</dbReference>
<evidence type="ECO:0000259" key="4">
    <source>
        <dbReference type="Pfam" id="PF01590"/>
    </source>
</evidence>
<proteinExistence type="predicted"/>
<dbReference type="Gene3D" id="1.10.287.470">
    <property type="entry name" value="Helix hairpin bin"/>
    <property type="match status" value="1"/>
</dbReference>
<evidence type="ECO:0000313" key="6">
    <source>
        <dbReference type="Proteomes" id="UP000316095"/>
    </source>
</evidence>
<evidence type="ECO:0000256" key="2">
    <source>
        <dbReference type="SAM" id="Coils"/>
    </source>
</evidence>
<dbReference type="Proteomes" id="UP000316095">
    <property type="component" value="Unassembled WGS sequence"/>
</dbReference>
<organism evidence="5 6">
    <name type="scientific">Rubinisphaera italica</name>
    <dbReference type="NCBI Taxonomy" id="2527969"/>
    <lineage>
        <taxon>Bacteria</taxon>
        <taxon>Pseudomonadati</taxon>
        <taxon>Planctomycetota</taxon>
        <taxon>Planctomycetia</taxon>
        <taxon>Planctomycetales</taxon>
        <taxon>Planctomycetaceae</taxon>
        <taxon>Rubinisphaera</taxon>
    </lineage>
</organism>
<keyword evidence="3" id="KW-0812">Transmembrane</keyword>
<reference evidence="5 6" key="1">
    <citation type="submission" date="2019-02" db="EMBL/GenBank/DDBJ databases">
        <title>Deep-cultivation of Planctomycetes and their phenomic and genomic characterization uncovers novel biology.</title>
        <authorList>
            <person name="Wiegand S."/>
            <person name="Jogler M."/>
            <person name="Boedeker C."/>
            <person name="Pinto D."/>
            <person name="Vollmers J."/>
            <person name="Rivas-Marin E."/>
            <person name="Kohn T."/>
            <person name="Peeters S.H."/>
            <person name="Heuer A."/>
            <person name="Rast P."/>
            <person name="Oberbeckmann S."/>
            <person name="Bunk B."/>
            <person name="Jeske O."/>
            <person name="Meyerdierks A."/>
            <person name="Storesund J.E."/>
            <person name="Kallscheuer N."/>
            <person name="Luecker S."/>
            <person name="Lage O.M."/>
            <person name="Pohl T."/>
            <person name="Merkel B.J."/>
            <person name="Hornburger P."/>
            <person name="Mueller R.-W."/>
            <person name="Bruemmer F."/>
            <person name="Labrenz M."/>
            <person name="Spormann A.M."/>
            <person name="Op Den Camp H."/>
            <person name="Overmann J."/>
            <person name="Amann R."/>
            <person name="Jetten M.S.M."/>
            <person name="Mascher T."/>
            <person name="Medema M.H."/>
            <person name="Devos D.P."/>
            <person name="Kaster A.-K."/>
            <person name="Ovreas L."/>
            <person name="Rohde M."/>
            <person name="Galperin M.Y."/>
            <person name="Jogler C."/>
        </authorList>
    </citation>
    <scope>NUCLEOTIDE SEQUENCE [LARGE SCALE GENOMIC DNA]</scope>
    <source>
        <strain evidence="5 6">Pan54</strain>
    </source>
</reference>
<dbReference type="Gene3D" id="2.40.50.100">
    <property type="match status" value="1"/>
</dbReference>